<dbReference type="InterPro" id="IPR000731">
    <property type="entry name" value="SSD"/>
</dbReference>
<evidence type="ECO:0000256" key="1">
    <source>
        <dbReference type="ARBA" id="ARBA00005585"/>
    </source>
</evidence>
<dbReference type="PROSITE" id="PS50156">
    <property type="entry name" value="SSD"/>
    <property type="match status" value="1"/>
</dbReference>
<name>A0A9W9ZR55_9CNID</name>
<feature type="transmembrane region" description="Helical" evidence="2">
    <location>
        <begin position="47"/>
        <end position="67"/>
    </location>
</feature>
<dbReference type="InterPro" id="IPR053958">
    <property type="entry name" value="HMGCR/SNAP/NPC1-like_SSD"/>
</dbReference>
<keyword evidence="5" id="KW-1185">Reference proteome</keyword>
<feature type="transmembrane region" description="Helical" evidence="2">
    <location>
        <begin position="142"/>
        <end position="162"/>
    </location>
</feature>
<dbReference type="PANTHER" id="PTHR10796">
    <property type="entry name" value="PATCHED-RELATED"/>
    <property type="match status" value="1"/>
</dbReference>
<feature type="transmembrane region" description="Helical" evidence="2">
    <location>
        <begin position="325"/>
        <end position="351"/>
    </location>
</feature>
<feature type="transmembrane region" description="Helical" evidence="2">
    <location>
        <begin position="398"/>
        <end position="420"/>
    </location>
</feature>
<feature type="transmembrane region" description="Helical" evidence="2">
    <location>
        <begin position="432"/>
        <end position="455"/>
    </location>
</feature>
<keyword evidence="2" id="KW-0472">Membrane</keyword>
<dbReference type="Gene3D" id="1.20.1640.10">
    <property type="entry name" value="Multidrug efflux transporter AcrB transmembrane domain"/>
    <property type="match status" value="1"/>
</dbReference>
<evidence type="ECO:0000259" key="3">
    <source>
        <dbReference type="PROSITE" id="PS50156"/>
    </source>
</evidence>
<dbReference type="OrthoDB" id="6510177at2759"/>
<evidence type="ECO:0000256" key="2">
    <source>
        <dbReference type="SAM" id="Phobius"/>
    </source>
</evidence>
<dbReference type="GO" id="GO:0016020">
    <property type="term" value="C:membrane"/>
    <property type="evidence" value="ECO:0007669"/>
    <property type="project" value="TreeGrafter"/>
</dbReference>
<keyword evidence="2" id="KW-0812">Transmembrane</keyword>
<dbReference type="InterPro" id="IPR051697">
    <property type="entry name" value="Patched_domain-protein"/>
</dbReference>
<dbReference type="Proteomes" id="UP001163046">
    <property type="component" value="Unassembled WGS sequence"/>
</dbReference>
<organism evidence="4 5">
    <name type="scientific">Desmophyllum pertusum</name>
    <dbReference type="NCBI Taxonomy" id="174260"/>
    <lineage>
        <taxon>Eukaryota</taxon>
        <taxon>Metazoa</taxon>
        <taxon>Cnidaria</taxon>
        <taxon>Anthozoa</taxon>
        <taxon>Hexacorallia</taxon>
        <taxon>Scleractinia</taxon>
        <taxon>Caryophylliina</taxon>
        <taxon>Caryophylliidae</taxon>
        <taxon>Desmophyllum</taxon>
    </lineage>
</organism>
<dbReference type="Pfam" id="PF12349">
    <property type="entry name" value="Sterol-sensing"/>
    <property type="match status" value="1"/>
</dbReference>
<feature type="transmembrane region" description="Helical" evidence="2">
    <location>
        <begin position="295"/>
        <end position="313"/>
    </location>
</feature>
<protein>
    <submittedName>
        <fullName evidence="4">Patched domain-containing protein 3</fullName>
    </submittedName>
</protein>
<dbReference type="AlphaFoldDB" id="A0A9W9ZR55"/>
<comment type="caution">
    <text evidence="4">The sequence shown here is derived from an EMBL/GenBank/DDBJ whole genome shotgun (WGS) entry which is preliminary data.</text>
</comment>
<dbReference type="PANTHER" id="PTHR10796:SF130">
    <property type="entry name" value="PATCHED DOMAIN-CONTAINING PROTEIN 3-LIKE PROTEIN"/>
    <property type="match status" value="1"/>
</dbReference>
<sequence>MEGSSAPPEARTEKKNCRCLNKISNFITGSMEKGFYNLGKAVGGSPWITILISLILCGACLVGLLEFTQESRPDKLWTPGDSTAQKHKLWVDDNFPTEVRVSVALIVAGDVLTPAILKEALAIHNKVKQLGNGTENLGRNFVSVYFLLNLIFMTISICFRLGPVCFTNGLLELWSFDEAAINGLTKEDILKKINQPTIISPVTKKRFVLSQYLGGIERNSTNHIVKAEATSMSYGIKFSPVLNENTGGLEDPVTDDWEGEFNKLMDNLDLSSLELFYFTRAKYREDAGGSIQSDIQLLSIGYMLIIAYVAIMLGKFTRLNIKAWLALLGVVCVGLAIGVSFGLASAFGVFYGPVHSTLPFLLLGIGVDDMFVIVQAWDNLSPDVHKNREIAERVGLALKHAGCSISITSLTDFLAFMIGASTILPALRSFCIFAGIGILADFVLQATLFTAFLALDARRHGKKRDGCCCCIKLKDDYSETACGKRDMLKEFMDNYVGRAILSLPGKIIVIVITGTLFGVNLYGTLMLRQYFDRVWFLPPESMGYKYTLESSKYFPVDGAPATIYTGKFDYYKNQGKLHDLYDVVTSDKYVISSSVNSWYEEYIAWARKQKAGQYFDQTTTPWKIQSKNYFYSWLNEFLQGPGMSYRKDIRVKNGTGLLTEITASRLSLRHKDMDSTQTEVKAMEDLREKIEEVFPDENLAFPYSRFYLGWETNKVISEELFRNMGLALMAVFIVTLIVLANLWTCLLVFTCVGFTLVNITGTMHFWV</sequence>
<dbReference type="SUPFAM" id="SSF82866">
    <property type="entry name" value="Multidrug efflux transporter AcrB transmembrane domain"/>
    <property type="match status" value="2"/>
</dbReference>
<accession>A0A9W9ZR55</accession>
<comment type="similarity">
    <text evidence="1">Belongs to the patched family.</text>
</comment>
<proteinExistence type="inferred from homology"/>
<feature type="transmembrane region" description="Helical" evidence="2">
    <location>
        <begin position="357"/>
        <end position="377"/>
    </location>
</feature>
<evidence type="ECO:0000313" key="5">
    <source>
        <dbReference type="Proteomes" id="UP001163046"/>
    </source>
</evidence>
<keyword evidence="2" id="KW-1133">Transmembrane helix</keyword>
<gene>
    <name evidence="4" type="primary">PTCHD3_3</name>
    <name evidence="4" type="ORF">OS493_008516</name>
</gene>
<dbReference type="EMBL" id="MU825876">
    <property type="protein sequence ID" value="KAJ7386392.1"/>
    <property type="molecule type" value="Genomic_DNA"/>
</dbReference>
<evidence type="ECO:0000313" key="4">
    <source>
        <dbReference type="EMBL" id="KAJ7386392.1"/>
    </source>
</evidence>
<reference evidence="4" key="1">
    <citation type="submission" date="2023-01" db="EMBL/GenBank/DDBJ databases">
        <title>Genome assembly of the deep-sea coral Lophelia pertusa.</title>
        <authorList>
            <person name="Herrera S."/>
            <person name="Cordes E."/>
        </authorList>
    </citation>
    <scope>NUCLEOTIDE SEQUENCE</scope>
    <source>
        <strain evidence="4">USNM1676648</strain>
        <tissue evidence="4">Polyp</tissue>
    </source>
</reference>
<feature type="domain" description="SSD" evidence="3">
    <location>
        <begin position="294"/>
        <end position="455"/>
    </location>
</feature>